<evidence type="ECO:0000256" key="1">
    <source>
        <dbReference type="ARBA" id="ARBA00004141"/>
    </source>
</evidence>
<reference evidence="8 9" key="1">
    <citation type="journal article" date="2011" name="Genome Biol.">
        <title>Genome sequence of the insect pathogenic fungus Cordyceps militaris, a valued traditional Chinese medicine.</title>
        <authorList>
            <person name="Zheng P."/>
            <person name="Xia Y."/>
            <person name="Xiao G."/>
            <person name="Xiong C."/>
            <person name="Hu X."/>
            <person name="Zhang S."/>
            <person name="Zheng H."/>
            <person name="Huang Y."/>
            <person name="Zhou Y."/>
            <person name="Wang S."/>
            <person name="Zhao G.P."/>
            <person name="Liu X."/>
            <person name="St Leger R.J."/>
            <person name="Wang C."/>
        </authorList>
    </citation>
    <scope>NUCLEOTIDE SEQUENCE [LARGE SCALE GENOMIC DNA]</scope>
    <source>
        <strain evidence="8 9">CM01</strain>
    </source>
</reference>
<dbReference type="AlphaFoldDB" id="G3JK14"/>
<evidence type="ECO:0000313" key="8">
    <source>
        <dbReference type="EMBL" id="EGX91351.1"/>
    </source>
</evidence>
<protein>
    <recommendedName>
        <fullName evidence="7">Rhodopsin domain-containing protein</fullName>
    </recommendedName>
</protein>
<keyword evidence="9" id="KW-1185">Reference proteome</keyword>
<keyword evidence="2 6" id="KW-0812">Transmembrane</keyword>
<keyword evidence="3 6" id="KW-1133">Transmembrane helix</keyword>
<dbReference type="Pfam" id="PF20684">
    <property type="entry name" value="Fung_rhodopsin"/>
    <property type="match status" value="1"/>
</dbReference>
<evidence type="ECO:0000256" key="4">
    <source>
        <dbReference type="ARBA" id="ARBA00023136"/>
    </source>
</evidence>
<comment type="subcellular location">
    <subcellularLocation>
        <location evidence="1">Membrane</location>
        <topology evidence="1">Multi-pass membrane protein</topology>
    </subcellularLocation>
</comment>
<feature type="domain" description="Rhodopsin" evidence="7">
    <location>
        <begin position="75"/>
        <end position="335"/>
    </location>
</feature>
<dbReference type="GO" id="GO:0016020">
    <property type="term" value="C:membrane"/>
    <property type="evidence" value="ECO:0007669"/>
    <property type="project" value="UniProtKB-SubCell"/>
</dbReference>
<feature type="transmembrane region" description="Helical" evidence="6">
    <location>
        <begin position="169"/>
        <end position="190"/>
    </location>
</feature>
<sequence length="454" mass="50807">MYRGSSMCSPPYPVYVYVQAWDNLVHRYYNISSPLTGARLVAMAVLESQTAASHADYVRIPCIVFFAVTPIFLGIRLYNRISRRTGLGWDDGTIIVSYFCTLTVMIFMMVSVDAGFGKHVKSLSRPDRLKALQMFYIAQIFYKLTINLTKASILLLYRRIFVQQWFQYCCNTLICIVTAYCIATMASSIWQCTPIPFAWDKSLNGSCISMIKNWYANAGFAIATDVLILCLPMQPMWASKLPMNQKRALMLVFALGGLEAKRESPSVTVTSILRATTLNFSITSPDVTCELCVPYFTLAILTVDSIDDILSTLWTMIEMNVAIICACLPMCRMVLGWMLPGLFGSTTVPSTHKYPPPSGSFDPTMTIGHRRLRSRNGEWAPYTGPSEIAGISHSSVHHHDESSEEYILSPYQKVHIPEDAGGNIRKTTQYEVSYEGKLPKAEEGRPNTTRGVAV</sequence>
<dbReference type="InterPro" id="IPR049326">
    <property type="entry name" value="Rhodopsin_dom_fungi"/>
</dbReference>
<proteinExistence type="inferred from homology"/>
<evidence type="ECO:0000256" key="5">
    <source>
        <dbReference type="ARBA" id="ARBA00038359"/>
    </source>
</evidence>
<evidence type="ECO:0000259" key="7">
    <source>
        <dbReference type="Pfam" id="PF20684"/>
    </source>
</evidence>
<feature type="transmembrane region" description="Helical" evidence="6">
    <location>
        <begin position="57"/>
        <end position="75"/>
    </location>
</feature>
<evidence type="ECO:0000256" key="6">
    <source>
        <dbReference type="SAM" id="Phobius"/>
    </source>
</evidence>
<comment type="similarity">
    <text evidence="5">Belongs to the SAT4 family.</text>
</comment>
<evidence type="ECO:0000313" key="9">
    <source>
        <dbReference type="Proteomes" id="UP000001610"/>
    </source>
</evidence>
<dbReference type="GeneID" id="18167527"/>
<dbReference type="VEuPathDB" id="FungiDB:CCM_05509"/>
<dbReference type="OMA" id="LWTMIEM"/>
<dbReference type="PANTHER" id="PTHR33048">
    <property type="entry name" value="PTH11-LIKE INTEGRAL MEMBRANE PROTEIN (AFU_ORTHOLOGUE AFUA_5G11245)"/>
    <property type="match status" value="1"/>
</dbReference>
<dbReference type="Proteomes" id="UP000001610">
    <property type="component" value="Unassembled WGS sequence"/>
</dbReference>
<evidence type="ECO:0000256" key="2">
    <source>
        <dbReference type="ARBA" id="ARBA00022692"/>
    </source>
</evidence>
<dbReference type="OrthoDB" id="444631at2759"/>
<dbReference type="PANTHER" id="PTHR33048:SF55">
    <property type="entry name" value="INTEGRAL MEMBRANE PROTEIN"/>
    <property type="match status" value="1"/>
</dbReference>
<accession>G3JK14</accession>
<dbReference type="InParanoid" id="G3JK14"/>
<keyword evidence="4 6" id="KW-0472">Membrane</keyword>
<dbReference type="KEGG" id="cmt:CCM_05509"/>
<dbReference type="RefSeq" id="XP_006670716.1">
    <property type="nucleotide sequence ID" value="XM_006670653.1"/>
</dbReference>
<dbReference type="HOGENOM" id="CLU_028200_0_2_1"/>
<dbReference type="EMBL" id="JH126402">
    <property type="protein sequence ID" value="EGX91351.1"/>
    <property type="molecule type" value="Genomic_DNA"/>
</dbReference>
<dbReference type="InterPro" id="IPR052337">
    <property type="entry name" value="SAT4-like"/>
</dbReference>
<evidence type="ECO:0000256" key="3">
    <source>
        <dbReference type="ARBA" id="ARBA00022989"/>
    </source>
</evidence>
<name>G3JK14_CORMM</name>
<feature type="transmembrane region" description="Helical" evidence="6">
    <location>
        <begin position="95"/>
        <end position="116"/>
    </location>
</feature>
<organism evidence="8 9">
    <name type="scientific">Cordyceps militaris (strain CM01)</name>
    <name type="common">Caterpillar fungus</name>
    <dbReference type="NCBI Taxonomy" id="983644"/>
    <lineage>
        <taxon>Eukaryota</taxon>
        <taxon>Fungi</taxon>
        <taxon>Dikarya</taxon>
        <taxon>Ascomycota</taxon>
        <taxon>Pezizomycotina</taxon>
        <taxon>Sordariomycetes</taxon>
        <taxon>Hypocreomycetidae</taxon>
        <taxon>Hypocreales</taxon>
        <taxon>Cordycipitaceae</taxon>
        <taxon>Cordyceps</taxon>
    </lineage>
</organism>
<gene>
    <name evidence="8" type="ORF">CCM_05509</name>
</gene>
<feature type="transmembrane region" description="Helical" evidence="6">
    <location>
        <begin position="136"/>
        <end position="157"/>
    </location>
</feature>
<dbReference type="eggNOG" id="ENOG502SHQF">
    <property type="taxonomic scope" value="Eukaryota"/>
</dbReference>